<keyword evidence="1" id="KW-0808">Transferase</keyword>
<name>A0A1T4NIQ3_9BACT</name>
<proteinExistence type="predicted"/>
<dbReference type="STRING" id="115783.SAMN02745119_01652"/>
<reference evidence="6" key="1">
    <citation type="submission" date="2017-02" db="EMBL/GenBank/DDBJ databases">
        <authorList>
            <person name="Varghese N."/>
            <person name="Submissions S."/>
        </authorList>
    </citation>
    <scope>NUCLEOTIDE SEQUENCE [LARGE SCALE GENOMIC DNA]</scope>
    <source>
        <strain evidence="6">ATCC BAA-34</strain>
    </source>
</reference>
<dbReference type="AlphaFoldDB" id="A0A1T4NIQ3"/>
<dbReference type="SUPFAM" id="SSF53901">
    <property type="entry name" value="Thiolase-like"/>
    <property type="match status" value="1"/>
</dbReference>
<dbReference type="Gene3D" id="3.40.47.10">
    <property type="match status" value="1"/>
</dbReference>
<dbReference type="Pfam" id="PF08541">
    <property type="entry name" value="ACP_syn_III_C"/>
    <property type="match status" value="1"/>
</dbReference>
<dbReference type="InterPro" id="IPR016039">
    <property type="entry name" value="Thiolase-like"/>
</dbReference>
<gene>
    <name evidence="5" type="ORF">SAMN02745119_01652</name>
</gene>
<evidence type="ECO:0000259" key="3">
    <source>
        <dbReference type="Pfam" id="PF08541"/>
    </source>
</evidence>
<evidence type="ECO:0000313" key="6">
    <source>
        <dbReference type="Proteomes" id="UP000190102"/>
    </source>
</evidence>
<evidence type="ECO:0000256" key="2">
    <source>
        <dbReference type="ARBA" id="ARBA00023315"/>
    </source>
</evidence>
<evidence type="ECO:0000313" key="5">
    <source>
        <dbReference type="EMBL" id="SJZ79180.1"/>
    </source>
</evidence>
<dbReference type="Pfam" id="PF08545">
    <property type="entry name" value="ACP_syn_III"/>
    <property type="match status" value="1"/>
</dbReference>
<dbReference type="GO" id="GO:0004315">
    <property type="term" value="F:3-oxoacyl-[acyl-carrier-protein] synthase activity"/>
    <property type="evidence" value="ECO:0007669"/>
    <property type="project" value="InterPro"/>
</dbReference>
<dbReference type="NCBIfam" id="NF006829">
    <property type="entry name" value="PRK09352.1"/>
    <property type="match status" value="1"/>
</dbReference>
<dbReference type="CDD" id="cd00830">
    <property type="entry name" value="KAS_III"/>
    <property type="match status" value="1"/>
</dbReference>
<dbReference type="InterPro" id="IPR013751">
    <property type="entry name" value="ACP_syn_III_N"/>
</dbReference>
<dbReference type="PANTHER" id="PTHR34069">
    <property type="entry name" value="3-OXOACYL-[ACYL-CARRIER-PROTEIN] SYNTHASE 3"/>
    <property type="match status" value="1"/>
</dbReference>
<organism evidence="5 6">
    <name type="scientific">Trichlorobacter thiogenes</name>
    <dbReference type="NCBI Taxonomy" id="115783"/>
    <lineage>
        <taxon>Bacteria</taxon>
        <taxon>Pseudomonadati</taxon>
        <taxon>Thermodesulfobacteriota</taxon>
        <taxon>Desulfuromonadia</taxon>
        <taxon>Geobacterales</taxon>
        <taxon>Geobacteraceae</taxon>
        <taxon>Trichlorobacter</taxon>
    </lineage>
</organism>
<evidence type="ECO:0000256" key="1">
    <source>
        <dbReference type="ARBA" id="ARBA00022679"/>
    </source>
</evidence>
<dbReference type="PANTHER" id="PTHR34069:SF2">
    <property type="entry name" value="BETA-KETOACYL-[ACYL-CARRIER-PROTEIN] SYNTHASE III"/>
    <property type="match status" value="1"/>
</dbReference>
<dbReference type="GO" id="GO:0006633">
    <property type="term" value="P:fatty acid biosynthetic process"/>
    <property type="evidence" value="ECO:0007669"/>
    <property type="project" value="InterPro"/>
</dbReference>
<dbReference type="Proteomes" id="UP000190102">
    <property type="component" value="Unassembled WGS sequence"/>
</dbReference>
<protein>
    <submittedName>
        <fullName evidence="5">3-oxoacyl-[acyl-carrier-protein] synthase-3</fullName>
    </submittedName>
</protein>
<dbReference type="OrthoDB" id="5492434at2"/>
<dbReference type="EMBL" id="FUWR01000007">
    <property type="protein sequence ID" value="SJZ79180.1"/>
    <property type="molecule type" value="Genomic_DNA"/>
</dbReference>
<dbReference type="InterPro" id="IPR013747">
    <property type="entry name" value="ACP_syn_III_C"/>
</dbReference>
<feature type="domain" description="Beta-ketoacyl-[acyl-carrier-protein] synthase III N-terminal" evidence="4">
    <location>
        <begin position="112"/>
        <end position="186"/>
    </location>
</feature>
<dbReference type="RefSeq" id="WP_078789950.1">
    <property type="nucleotide sequence ID" value="NZ_FUWR01000007.1"/>
</dbReference>
<keyword evidence="2" id="KW-0012">Acyltransferase</keyword>
<evidence type="ECO:0000259" key="4">
    <source>
        <dbReference type="Pfam" id="PF08545"/>
    </source>
</evidence>
<feature type="domain" description="Beta-ketoacyl-[acyl-carrier-protein] synthase III C-terminal" evidence="3">
    <location>
        <begin position="229"/>
        <end position="316"/>
    </location>
</feature>
<sequence>MDYSLQNIRIAGTGSAVPKKVVTNQDIATMGVAVKDDWIIENLGIQQRHIADQESTTDLATQAALAAIENAGIDKDEISLILLATITPDRKAPSTACLVKHRLGITNLAPALDISAACSGFMYGLTIAGNLIRSGAHKNALVICSDRMSSITDWSRRDCIFFGDAAAAVVLTKSSYENSLFEATIFSNTEFTDGATVFEGDNAFTMDGHAVYEAASSVLPGSIVSVLLRCGLSEEDITWVIPHQPSIKILKKMAEQLGIPFEKVCHNMERYANTSGVSIPLLLDEVNRSGKLKKDDLVAFAGVGAGWTFGAAIYRWH</sequence>
<dbReference type="GO" id="GO:0044550">
    <property type="term" value="P:secondary metabolite biosynthetic process"/>
    <property type="evidence" value="ECO:0007669"/>
    <property type="project" value="TreeGrafter"/>
</dbReference>
<keyword evidence="6" id="KW-1185">Reference proteome</keyword>
<accession>A0A1T4NIQ3</accession>